<comment type="caution">
    <text evidence="7">The sequence shown here is derived from an EMBL/GenBank/DDBJ whole genome shotgun (WGS) entry which is preliminary data.</text>
</comment>
<dbReference type="InterPro" id="IPR028871">
    <property type="entry name" value="BlueCu_1_BS"/>
</dbReference>
<evidence type="ECO:0000256" key="5">
    <source>
        <dbReference type="SAM" id="SignalP"/>
    </source>
</evidence>
<dbReference type="GO" id="GO:0009055">
    <property type="term" value="F:electron transfer activity"/>
    <property type="evidence" value="ECO:0007669"/>
    <property type="project" value="InterPro"/>
</dbReference>
<evidence type="ECO:0000256" key="1">
    <source>
        <dbReference type="ARBA" id="ARBA00022723"/>
    </source>
</evidence>
<dbReference type="Gene3D" id="2.60.40.420">
    <property type="entry name" value="Cupredoxins - blue copper proteins"/>
    <property type="match status" value="1"/>
</dbReference>
<keyword evidence="8" id="KW-1185">Reference proteome</keyword>
<evidence type="ECO:0000313" key="7">
    <source>
        <dbReference type="EMBL" id="GFP90514.1"/>
    </source>
</evidence>
<feature type="chain" id="PRO_5032573407" evidence="5">
    <location>
        <begin position="20"/>
        <end position="195"/>
    </location>
</feature>
<dbReference type="InterPro" id="IPR039391">
    <property type="entry name" value="Phytocyanin-like"/>
</dbReference>
<keyword evidence="3" id="KW-0325">Glycoprotein</keyword>
<sequence>MAKVIAFLALLLISPAAYAVDYTVGGPSGWTTGVDYTAWASGQTFTTNDTLVFNYGPTHAVDIVEDADDYRDCDTDSPRSSYTVSPTRIALNTTGPWYFICPRGNHCQNGQRLAINVTAAGTTPPGGSPPPAGGSVPPTPPGTPPATPGTPSGTPPATPGTPPSTATPPPAPSAAAGLEVGLISLVMAAVVGLMG</sequence>
<feature type="domain" description="Phytocyanin" evidence="6">
    <location>
        <begin position="20"/>
        <end position="119"/>
    </location>
</feature>
<dbReference type="AlphaFoldDB" id="A0A830C2H4"/>
<accession>A0A830C2H4</accession>
<feature type="signal peptide" evidence="5">
    <location>
        <begin position="1"/>
        <end position="19"/>
    </location>
</feature>
<dbReference type="OrthoDB" id="686200at2759"/>
<reference evidence="7" key="1">
    <citation type="submission" date="2020-07" db="EMBL/GenBank/DDBJ databases">
        <title>Ethylene signaling mediates host invasion by parasitic plants.</title>
        <authorList>
            <person name="Yoshida S."/>
        </authorList>
    </citation>
    <scope>NUCLEOTIDE SEQUENCE</scope>
    <source>
        <strain evidence="7">Okayama</strain>
    </source>
</reference>
<name>A0A830C2H4_9LAMI</name>
<keyword evidence="2" id="KW-0186">Copper</keyword>
<dbReference type="FunFam" id="2.60.40.420:FF:000003">
    <property type="entry name" value="Blue copper"/>
    <property type="match status" value="1"/>
</dbReference>
<dbReference type="Proteomes" id="UP000653305">
    <property type="component" value="Unassembled WGS sequence"/>
</dbReference>
<dbReference type="CDD" id="cd04216">
    <property type="entry name" value="Phytocyanin"/>
    <property type="match status" value="1"/>
</dbReference>
<gene>
    <name evidence="7" type="ORF">PHJA_001195300</name>
</gene>
<dbReference type="InterPro" id="IPR008972">
    <property type="entry name" value="Cupredoxin"/>
</dbReference>
<evidence type="ECO:0000313" key="8">
    <source>
        <dbReference type="Proteomes" id="UP000653305"/>
    </source>
</evidence>
<dbReference type="EMBL" id="BMAC01000219">
    <property type="protein sequence ID" value="GFP90514.1"/>
    <property type="molecule type" value="Genomic_DNA"/>
</dbReference>
<dbReference type="GO" id="GO:0005886">
    <property type="term" value="C:plasma membrane"/>
    <property type="evidence" value="ECO:0007669"/>
    <property type="project" value="TreeGrafter"/>
</dbReference>
<dbReference type="PROSITE" id="PS00196">
    <property type="entry name" value="COPPER_BLUE"/>
    <property type="match status" value="1"/>
</dbReference>
<dbReference type="InterPro" id="IPR003245">
    <property type="entry name" value="Phytocyanin_dom"/>
</dbReference>
<proteinExistence type="predicted"/>
<evidence type="ECO:0000256" key="4">
    <source>
        <dbReference type="SAM" id="MobiDB-lite"/>
    </source>
</evidence>
<evidence type="ECO:0000256" key="2">
    <source>
        <dbReference type="ARBA" id="ARBA00023008"/>
    </source>
</evidence>
<dbReference type="Pfam" id="PF02298">
    <property type="entry name" value="Cu_bind_like"/>
    <property type="match status" value="1"/>
</dbReference>
<evidence type="ECO:0000259" key="6">
    <source>
        <dbReference type="PROSITE" id="PS51485"/>
    </source>
</evidence>
<organism evidence="7 8">
    <name type="scientific">Phtheirospermum japonicum</name>
    <dbReference type="NCBI Taxonomy" id="374723"/>
    <lineage>
        <taxon>Eukaryota</taxon>
        <taxon>Viridiplantae</taxon>
        <taxon>Streptophyta</taxon>
        <taxon>Embryophyta</taxon>
        <taxon>Tracheophyta</taxon>
        <taxon>Spermatophyta</taxon>
        <taxon>Magnoliopsida</taxon>
        <taxon>eudicotyledons</taxon>
        <taxon>Gunneridae</taxon>
        <taxon>Pentapetalae</taxon>
        <taxon>asterids</taxon>
        <taxon>lamiids</taxon>
        <taxon>Lamiales</taxon>
        <taxon>Orobanchaceae</taxon>
        <taxon>Orobanchaceae incertae sedis</taxon>
        <taxon>Phtheirospermum</taxon>
    </lineage>
</organism>
<feature type="compositionally biased region" description="Pro residues" evidence="4">
    <location>
        <begin position="126"/>
        <end position="172"/>
    </location>
</feature>
<dbReference type="PROSITE" id="PS51485">
    <property type="entry name" value="PHYTOCYANIN"/>
    <property type="match status" value="1"/>
</dbReference>
<evidence type="ECO:0000256" key="3">
    <source>
        <dbReference type="ARBA" id="ARBA00023180"/>
    </source>
</evidence>
<dbReference type="SUPFAM" id="SSF49503">
    <property type="entry name" value="Cupredoxins"/>
    <property type="match status" value="1"/>
</dbReference>
<dbReference type="PANTHER" id="PTHR33021:SF350">
    <property type="entry name" value="UCLACYANIN-2"/>
    <property type="match status" value="1"/>
</dbReference>
<keyword evidence="5" id="KW-0732">Signal</keyword>
<keyword evidence="1" id="KW-0479">Metal-binding</keyword>
<dbReference type="PANTHER" id="PTHR33021">
    <property type="entry name" value="BLUE COPPER PROTEIN"/>
    <property type="match status" value="1"/>
</dbReference>
<protein>
    <submittedName>
        <fullName evidence="7">Uclacyanin-3</fullName>
    </submittedName>
</protein>
<feature type="region of interest" description="Disordered" evidence="4">
    <location>
        <begin position="118"/>
        <end position="173"/>
    </location>
</feature>
<dbReference type="GO" id="GO:0046872">
    <property type="term" value="F:metal ion binding"/>
    <property type="evidence" value="ECO:0007669"/>
    <property type="project" value="UniProtKB-KW"/>
</dbReference>